<dbReference type="Proteomes" id="UP000009336">
    <property type="component" value="Unassembled WGS sequence"/>
</dbReference>
<organism evidence="3 4">
    <name type="scientific">Providencia burhodogranariea DSM 19968</name>
    <dbReference type="NCBI Taxonomy" id="1141662"/>
    <lineage>
        <taxon>Bacteria</taxon>
        <taxon>Pseudomonadati</taxon>
        <taxon>Pseudomonadota</taxon>
        <taxon>Gammaproteobacteria</taxon>
        <taxon>Enterobacterales</taxon>
        <taxon>Morganellaceae</taxon>
        <taxon>Providencia</taxon>
    </lineage>
</organism>
<protein>
    <recommendedName>
        <fullName evidence="5">Tle cognate immunity protein 4 C-terminal domain-containing protein</fullName>
    </recommendedName>
</protein>
<feature type="non-terminal residue" evidence="3">
    <location>
        <position position="1"/>
    </location>
</feature>
<comment type="caution">
    <text evidence="3">The sequence shown here is derived from an EMBL/GenBank/DDBJ whole genome shotgun (WGS) entry which is preliminary data.</text>
</comment>
<dbReference type="PATRIC" id="fig|1141662.3.peg.557"/>
<dbReference type="AlphaFoldDB" id="K8WX44"/>
<evidence type="ECO:0000313" key="3">
    <source>
        <dbReference type="EMBL" id="EKT64476.1"/>
    </source>
</evidence>
<accession>K8WX44</accession>
<dbReference type="OrthoDB" id="6455028at2"/>
<evidence type="ECO:0000313" key="4">
    <source>
        <dbReference type="Proteomes" id="UP000009336"/>
    </source>
</evidence>
<reference evidence="3 4" key="1">
    <citation type="journal article" date="2012" name="BMC Genomics">
        <title>Comparative genomics of bacteria in the genus Providencia isolated from wild Drosophila melanogaster.</title>
        <authorList>
            <person name="Galac M.R."/>
            <person name="Lazzaro B.P."/>
        </authorList>
    </citation>
    <scope>NUCLEOTIDE SEQUENCE [LARGE SCALE GENOMIC DNA]</scope>
    <source>
        <strain evidence="3 4">DSM 19968</strain>
    </source>
</reference>
<feature type="domain" description="Tle cognate immunity protein 4 C-terminal" evidence="1">
    <location>
        <begin position="70"/>
        <end position="230"/>
    </location>
</feature>
<dbReference type="Pfam" id="PF18443">
    <property type="entry name" value="Tli4_N"/>
    <property type="match status" value="1"/>
</dbReference>
<dbReference type="EMBL" id="AKKL01000009">
    <property type="protein sequence ID" value="EKT64476.1"/>
    <property type="molecule type" value="Genomic_DNA"/>
</dbReference>
<proteinExistence type="predicted"/>
<dbReference type="eggNOG" id="ENOG502ZC15">
    <property type="taxonomic scope" value="Bacteria"/>
</dbReference>
<dbReference type="Pfam" id="PF18426">
    <property type="entry name" value="Tli4_C"/>
    <property type="match status" value="1"/>
</dbReference>
<evidence type="ECO:0008006" key="5">
    <source>
        <dbReference type="Google" id="ProtNLM"/>
    </source>
</evidence>
<evidence type="ECO:0000259" key="1">
    <source>
        <dbReference type="Pfam" id="PF18426"/>
    </source>
</evidence>
<gene>
    <name evidence="3" type="ORF">OOA_02752</name>
</gene>
<evidence type="ECO:0000259" key="2">
    <source>
        <dbReference type="Pfam" id="PF18443"/>
    </source>
</evidence>
<sequence>YRTLEAHVYVGHVAFIITTNIRDFSDKKYAQRKSEFLGRGFTEFQSNEKPAKLAAMKSLISRLSGRLDHEIPTGKGVCIPNGFILDDGDKHKEQIKFIYKNNELLLSVDVDNSYLASSDTLFSRGAKINSAMGQQSMQTIKKENLLPNGLPSQEWLMKGKQEVYSEEENKKIPNMPYYQFWLYANQETATLTTPRVLVKLNNVNRFTTYSDAQMVEIWDRIVNSLRYRPNAF</sequence>
<dbReference type="InterPro" id="IPR040761">
    <property type="entry name" value="Tli4_N"/>
</dbReference>
<dbReference type="HOGENOM" id="CLU_1192121_0_0_6"/>
<name>K8WX44_9GAMM</name>
<dbReference type="STRING" id="1141662.OOA_02752"/>
<keyword evidence="4" id="KW-1185">Reference proteome</keyword>
<feature type="domain" description="Tle cognate immunity protein 4 N-terminal" evidence="2">
    <location>
        <begin position="2"/>
        <end position="66"/>
    </location>
</feature>
<dbReference type="InterPro" id="IPR041290">
    <property type="entry name" value="Tli4_C"/>
</dbReference>
<dbReference type="RefSeq" id="WP_008910596.1">
    <property type="nucleotide sequence ID" value="NZ_KB233222.1"/>
</dbReference>